<dbReference type="Proteomes" id="UP001185899">
    <property type="component" value="Unassembled WGS sequence"/>
</dbReference>
<evidence type="ECO:0000313" key="1">
    <source>
        <dbReference type="EMBL" id="MDV6233171.1"/>
    </source>
</evidence>
<reference evidence="1 2" key="1">
    <citation type="submission" date="2023-10" db="EMBL/GenBank/DDBJ databases">
        <title>Development of a sustainable strategy for remediation of hydrocarbon-contaminated territories based on the waste exchange concept.</title>
        <authorList>
            <person name="Krivoruchko A."/>
        </authorList>
    </citation>
    <scope>NUCLEOTIDE SEQUENCE [LARGE SCALE GENOMIC DNA]</scope>
    <source>
        <strain evidence="1 2">IEGM 1322</strain>
    </source>
</reference>
<protein>
    <submittedName>
        <fullName evidence="1">Uncharacterized protein</fullName>
    </submittedName>
</protein>
<accession>A0ABU4B3W3</accession>
<gene>
    <name evidence="1" type="ORF">R3P95_21665</name>
</gene>
<name>A0ABU4B3W3_9NOCA</name>
<keyword evidence="2" id="KW-1185">Reference proteome</keyword>
<comment type="caution">
    <text evidence="1">The sequence shown here is derived from an EMBL/GenBank/DDBJ whole genome shotgun (WGS) entry which is preliminary data.</text>
</comment>
<organism evidence="1 2">
    <name type="scientific">Rhodococcus cercidiphylli</name>
    <dbReference type="NCBI Taxonomy" id="489916"/>
    <lineage>
        <taxon>Bacteria</taxon>
        <taxon>Bacillati</taxon>
        <taxon>Actinomycetota</taxon>
        <taxon>Actinomycetes</taxon>
        <taxon>Mycobacteriales</taxon>
        <taxon>Nocardiaceae</taxon>
        <taxon>Rhodococcus</taxon>
    </lineage>
</organism>
<proteinExistence type="predicted"/>
<evidence type="ECO:0000313" key="2">
    <source>
        <dbReference type="Proteomes" id="UP001185899"/>
    </source>
</evidence>
<dbReference type="RefSeq" id="WP_317549477.1">
    <property type="nucleotide sequence ID" value="NZ_JAWLKE010000009.1"/>
</dbReference>
<dbReference type="EMBL" id="JAWLKE010000009">
    <property type="protein sequence ID" value="MDV6233171.1"/>
    <property type="molecule type" value="Genomic_DNA"/>
</dbReference>
<sequence length="356" mass="39634">MSLTRRALWSIPRLQSRRGAGLGNEVIPWAKAYIASVELDARLIDTPWSLNPRGYRKDFLSRRSDRLTYTAAGMLPRIEINRELAMAHDDYVDVVRDLVDEVSTLAKPTVLWHSSGMSGGYYGIRRAKGFLQRKLFGPAHVLNDTYKLQGGLNTSKLQVALHIRAGDFLVDSVGPRPGEFNKVVPIEWYRAVAQNLLTRFGDMIEFAVFTDDENNVDIVNLKNALPTVELVGRQRPLLSDLHAMSTFDLLVCSVSSMSMLAGFLSDRPYVWFEPHLGEIGDFRSIWGHESAQRTGLTVANAASVDYSAKDSLLTRGLAAGLDGSLTEAGYNWLASQLDLKNSGTDLLMYGVVPKRW</sequence>